<dbReference type="EMBL" id="CM023482">
    <property type="protein sequence ID" value="KAH6938467.1"/>
    <property type="molecule type" value="Genomic_DNA"/>
</dbReference>
<dbReference type="Proteomes" id="UP000821845">
    <property type="component" value="Chromosome 2"/>
</dbReference>
<reference evidence="1" key="1">
    <citation type="submission" date="2020-05" db="EMBL/GenBank/DDBJ databases">
        <title>Large-scale comparative analyses of tick genomes elucidate their genetic diversity and vector capacities.</title>
        <authorList>
            <person name="Jia N."/>
            <person name="Wang J."/>
            <person name="Shi W."/>
            <person name="Du L."/>
            <person name="Sun Y."/>
            <person name="Zhan W."/>
            <person name="Jiang J."/>
            <person name="Wang Q."/>
            <person name="Zhang B."/>
            <person name="Ji P."/>
            <person name="Sakyi L.B."/>
            <person name="Cui X."/>
            <person name="Yuan T."/>
            <person name="Jiang B."/>
            <person name="Yang W."/>
            <person name="Lam T.T.-Y."/>
            <person name="Chang Q."/>
            <person name="Ding S."/>
            <person name="Wang X."/>
            <person name="Zhu J."/>
            <person name="Ruan X."/>
            <person name="Zhao L."/>
            <person name="Wei J."/>
            <person name="Que T."/>
            <person name="Du C."/>
            <person name="Cheng J."/>
            <person name="Dai P."/>
            <person name="Han X."/>
            <person name="Huang E."/>
            <person name="Gao Y."/>
            <person name="Liu J."/>
            <person name="Shao H."/>
            <person name="Ye R."/>
            <person name="Li L."/>
            <person name="Wei W."/>
            <person name="Wang X."/>
            <person name="Wang C."/>
            <person name="Yang T."/>
            <person name="Huo Q."/>
            <person name="Li W."/>
            <person name="Guo W."/>
            <person name="Chen H."/>
            <person name="Zhou L."/>
            <person name="Ni X."/>
            <person name="Tian J."/>
            <person name="Zhou Y."/>
            <person name="Sheng Y."/>
            <person name="Liu T."/>
            <person name="Pan Y."/>
            <person name="Xia L."/>
            <person name="Li J."/>
            <person name="Zhao F."/>
            <person name="Cao W."/>
        </authorList>
    </citation>
    <scope>NUCLEOTIDE SEQUENCE</scope>
    <source>
        <strain evidence="1">Hyas-2018</strain>
    </source>
</reference>
<evidence type="ECO:0000313" key="2">
    <source>
        <dbReference type="Proteomes" id="UP000821845"/>
    </source>
</evidence>
<comment type="caution">
    <text evidence="1">The sequence shown here is derived from an EMBL/GenBank/DDBJ whole genome shotgun (WGS) entry which is preliminary data.</text>
</comment>
<name>A0ACB7SZ92_HYAAI</name>
<organism evidence="1 2">
    <name type="scientific">Hyalomma asiaticum</name>
    <name type="common">Tick</name>
    <dbReference type="NCBI Taxonomy" id="266040"/>
    <lineage>
        <taxon>Eukaryota</taxon>
        <taxon>Metazoa</taxon>
        <taxon>Ecdysozoa</taxon>
        <taxon>Arthropoda</taxon>
        <taxon>Chelicerata</taxon>
        <taxon>Arachnida</taxon>
        <taxon>Acari</taxon>
        <taxon>Parasitiformes</taxon>
        <taxon>Ixodida</taxon>
        <taxon>Ixodoidea</taxon>
        <taxon>Ixodidae</taxon>
        <taxon>Hyalomminae</taxon>
        <taxon>Hyalomma</taxon>
    </lineage>
</organism>
<sequence length="100" mass="11273">MRSSNEVTKLRKVYDQVLINMRGQEALGFSKAAFLSMLCDTLLTALPHDTVVNYYRSCDTHTASSTEDSAHRATELQRLLTFCIELESLENSDFGGHRSK</sequence>
<gene>
    <name evidence="1" type="ORF">HPB50_009415</name>
</gene>
<proteinExistence type="predicted"/>
<accession>A0ACB7SZ92</accession>
<evidence type="ECO:0000313" key="1">
    <source>
        <dbReference type="EMBL" id="KAH6938467.1"/>
    </source>
</evidence>
<protein>
    <submittedName>
        <fullName evidence="1">Uncharacterized protein</fullName>
    </submittedName>
</protein>
<keyword evidence="2" id="KW-1185">Reference proteome</keyword>